<feature type="domain" description="Mechanosensitive ion channel transmembrane helices 2/3" evidence="10">
    <location>
        <begin position="121"/>
        <end position="160"/>
    </location>
</feature>
<dbReference type="Pfam" id="PF21082">
    <property type="entry name" value="MS_channel_3rd"/>
    <property type="match status" value="1"/>
</dbReference>
<evidence type="ECO:0000256" key="2">
    <source>
        <dbReference type="ARBA" id="ARBA00008017"/>
    </source>
</evidence>
<evidence type="ECO:0000256" key="4">
    <source>
        <dbReference type="ARBA" id="ARBA00022692"/>
    </source>
</evidence>
<feature type="transmembrane region" description="Helical" evidence="7">
    <location>
        <begin position="43"/>
        <end position="66"/>
    </location>
</feature>
<evidence type="ECO:0000313" key="11">
    <source>
        <dbReference type="EMBL" id="MFC5007021.1"/>
    </source>
</evidence>
<dbReference type="InterPro" id="IPR049142">
    <property type="entry name" value="MS_channel_1st"/>
</dbReference>
<evidence type="ECO:0000256" key="3">
    <source>
        <dbReference type="ARBA" id="ARBA00022475"/>
    </source>
</evidence>
<name>A0ABV9WI79_9ACTN</name>
<evidence type="ECO:0000313" key="12">
    <source>
        <dbReference type="Proteomes" id="UP001595912"/>
    </source>
</evidence>
<dbReference type="InterPro" id="IPR006685">
    <property type="entry name" value="MscS_channel_2nd"/>
</dbReference>
<keyword evidence="3" id="KW-1003">Cell membrane</keyword>
<dbReference type="Gene3D" id="1.10.287.1260">
    <property type="match status" value="1"/>
</dbReference>
<dbReference type="InterPro" id="IPR045276">
    <property type="entry name" value="YbiO_bact"/>
</dbReference>
<comment type="similarity">
    <text evidence="2">Belongs to the MscS (TC 1.A.23) family.</text>
</comment>
<dbReference type="PANTHER" id="PTHR30460">
    <property type="entry name" value="MODERATE CONDUCTANCE MECHANOSENSITIVE CHANNEL YBIO"/>
    <property type="match status" value="1"/>
</dbReference>
<evidence type="ECO:0000259" key="8">
    <source>
        <dbReference type="Pfam" id="PF00924"/>
    </source>
</evidence>
<dbReference type="EMBL" id="JBHSIU010000110">
    <property type="protein sequence ID" value="MFC5007021.1"/>
    <property type="molecule type" value="Genomic_DNA"/>
</dbReference>
<dbReference type="SUPFAM" id="SSF50182">
    <property type="entry name" value="Sm-like ribonucleoproteins"/>
    <property type="match status" value="1"/>
</dbReference>
<dbReference type="Gene3D" id="2.30.30.60">
    <property type="match status" value="1"/>
</dbReference>
<dbReference type="InterPro" id="IPR023408">
    <property type="entry name" value="MscS_beta-dom_sf"/>
</dbReference>
<dbReference type="Pfam" id="PF00924">
    <property type="entry name" value="MS_channel_2nd"/>
    <property type="match status" value="1"/>
</dbReference>
<keyword evidence="12" id="KW-1185">Reference proteome</keyword>
<dbReference type="SUPFAM" id="SSF82861">
    <property type="entry name" value="Mechanosensitive channel protein MscS (YggB), transmembrane region"/>
    <property type="match status" value="1"/>
</dbReference>
<evidence type="ECO:0000256" key="1">
    <source>
        <dbReference type="ARBA" id="ARBA00004651"/>
    </source>
</evidence>
<comment type="caution">
    <text evidence="11">The sequence shown here is derived from an EMBL/GenBank/DDBJ whole genome shotgun (WGS) entry which is preliminary data.</text>
</comment>
<dbReference type="Gene3D" id="3.30.70.100">
    <property type="match status" value="1"/>
</dbReference>
<evidence type="ECO:0000256" key="6">
    <source>
        <dbReference type="ARBA" id="ARBA00023136"/>
    </source>
</evidence>
<dbReference type="RefSeq" id="WP_380127660.1">
    <property type="nucleotide sequence ID" value="NZ_JBHSIU010000110.1"/>
</dbReference>
<evidence type="ECO:0000256" key="7">
    <source>
        <dbReference type="SAM" id="Phobius"/>
    </source>
</evidence>
<feature type="domain" description="Mechanosensitive ion channel MscS" evidence="8">
    <location>
        <begin position="161"/>
        <end position="223"/>
    </location>
</feature>
<evidence type="ECO:0000259" key="9">
    <source>
        <dbReference type="Pfam" id="PF21082"/>
    </source>
</evidence>
<feature type="transmembrane region" description="Helical" evidence="7">
    <location>
        <begin position="115"/>
        <end position="135"/>
    </location>
</feature>
<dbReference type="InterPro" id="IPR011014">
    <property type="entry name" value="MscS_channel_TM-2"/>
</dbReference>
<evidence type="ECO:0000256" key="5">
    <source>
        <dbReference type="ARBA" id="ARBA00022989"/>
    </source>
</evidence>
<sequence length="345" mass="36907">MLSSVLALSPTPAPDPTPSCSNNGFCEFVYEQTKIPWLAESSYWVLVKPLTIVMIIVLAFLIRAIVHRAIDRLIKHTVSDNETGGSLLRPLRRRLPNSLTAPWERRNQRARALGSVLRSIASAVVFSISAMLVLGEIGLNLGPLLASAGIAGLAIGFGAQNLVKDFIAGLFMLLEDQYGIGDVVDIGETVGTVEAVGLRITTIRDASGVVWYVRNGEIVRVGNKSQGWAVVNIDVPVGFVAVDQATAVLREAAEAVAEDPDFVDDFIDPPKVLGVEQLTAEGAVLRTTVKTSTEAQWRVGRELRRRLTDALEKAGIAAQITASRMFIRPPADTGAGSDTGQGGPT</sequence>
<dbReference type="InterPro" id="IPR049278">
    <property type="entry name" value="MS_channel_C"/>
</dbReference>
<evidence type="ECO:0000259" key="10">
    <source>
        <dbReference type="Pfam" id="PF21088"/>
    </source>
</evidence>
<proteinExistence type="inferred from homology"/>
<dbReference type="InterPro" id="IPR010920">
    <property type="entry name" value="LSM_dom_sf"/>
</dbReference>
<feature type="transmembrane region" description="Helical" evidence="7">
    <location>
        <begin position="141"/>
        <end position="163"/>
    </location>
</feature>
<feature type="domain" description="Mechanosensitive ion channel MscS C-terminal" evidence="9">
    <location>
        <begin position="241"/>
        <end position="317"/>
    </location>
</feature>
<protein>
    <submittedName>
        <fullName evidence="11">Mechanosensitive ion channel family protein</fullName>
    </submittedName>
</protein>
<dbReference type="SUPFAM" id="SSF82689">
    <property type="entry name" value="Mechanosensitive channel protein MscS (YggB), C-terminal domain"/>
    <property type="match status" value="1"/>
</dbReference>
<keyword evidence="4 7" id="KW-0812">Transmembrane</keyword>
<organism evidence="11 12">
    <name type="scientific">Dactylosporangium cerinum</name>
    <dbReference type="NCBI Taxonomy" id="1434730"/>
    <lineage>
        <taxon>Bacteria</taxon>
        <taxon>Bacillati</taxon>
        <taxon>Actinomycetota</taxon>
        <taxon>Actinomycetes</taxon>
        <taxon>Micromonosporales</taxon>
        <taxon>Micromonosporaceae</taxon>
        <taxon>Dactylosporangium</taxon>
    </lineage>
</organism>
<comment type="subcellular location">
    <subcellularLocation>
        <location evidence="1">Cell membrane</location>
        <topology evidence="1">Multi-pass membrane protein</topology>
    </subcellularLocation>
</comment>
<reference evidence="12" key="1">
    <citation type="journal article" date="2019" name="Int. J. Syst. Evol. Microbiol.">
        <title>The Global Catalogue of Microorganisms (GCM) 10K type strain sequencing project: providing services to taxonomists for standard genome sequencing and annotation.</title>
        <authorList>
            <consortium name="The Broad Institute Genomics Platform"/>
            <consortium name="The Broad Institute Genome Sequencing Center for Infectious Disease"/>
            <person name="Wu L."/>
            <person name="Ma J."/>
        </authorList>
    </citation>
    <scope>NUCLEOTIDE SEQUENCE [LARGE SCALE GENOMIC DNA]</scope>
    <source>
        <strain evidence="12">CGMCC 4.7152</strain>
    </source>
</reference>
<dbReference type="PANTHER" id="PTHR30460:SF0">
    <property type="entry name" value="MODERATE CONDUCTANCE MECHANOSENSITIVE CHANNEL YBIO"/>
    <property type="match status" value="1"/>
</dbReference>
<dbReference type="Pfam" id="PF21088">
    <property type="entry name" value="MS_channel_1st"/>
    <property type="match status" value="1"/>
</dbReference>
<accession>A0ABV9WI79</accession>
<keyword evidence="6 7" id="KW-0472">Membrane</keyword>
<gene>
    <name evidence="11" type="ORF">ACFPIJ_55590</name>
</gene>
<keyword evidence="5 7" id="KW-1133">Transmembrane helix</keyword>
<dbReference type="InterPro" id="IPR011066">
    <property type="entry name" value="MscS_channel_C_sf"/>
</dbReference>
<dbReference type="Proteomes" id="UP001595912">
    <property type="component" value="Unassembled WGS sequence"/>
</dbReference>